<protein>
    <submittedName>
        <fullName evidence="2">Uncharacterized protein</fullName>
    </submittedName>
</protein>
<dbReference type="EMBL" id="JWIO01000012">
    <property type="protein sequence ID" value="KLL11711.1"/>
    <property type="molecule type" value="Genomic_DNA"/>
</dbReference>
<evidence type="ECO:0000313" key="3">
    <source>
        <dbReference type="Proteomes" id="UP000035425"/>
    </source>
</evidence>
<feature type="region of interest" description="Disordered" evidence="1">
    <location>
        <begin position="345"/>
        <end position="366"/>
    </location>
</feature>
<evidence type="ECO:0000313" key="2">
    <source>
        <dbReference type="EMBL" id="KLL11711.1"/>
    </source>
</evidence>
<dbReference type="RefSeq" id="WP_047222672.1">
    <property type="nucleotide sequence ID" value="NZ_JWIO01000012.1"/>
</dbReference>
<keyword evidence="3" id="KW-1185">Reference proteome</keyword>
<dbReference type="Proteomes" id="UP000035425">
    <property type="component" value="Unassembled WGS sequence"/>
</dbReference>
<gene>
    <name evidence="2" type="ORF">FrCorBMG51_09230</name>
</gene>
<sequence>MTGDTITQLTVETIRAELVALSAGPGLNVEKLRSSPLVRLLPAAPGEWSDDQRAAALQNIIAECCHAIPQEKLRTGAQIGFNIDGENPDEPSLTARIDALARRRGRHERTVREWFYRGTVEAALLLRQRVAELGTGAGWQDYLTGSGAPGPLDASRPRFLLDRAELLVRLSGRIPTEVLIFRSLVALDEGVDHYVATARYHSDPRPGVISVEALANCAVRRSTFAPNGYEVTELEFSTALSPGDRIAFAYRLRVHTDREMAPVLNYVPKAQQNSRHILQLQFDPTVPPVRVWYFNGVLGPETRLHPEDEEHWLVPSSLGYVRKDFVELSRGLHYGVAWDWPRNSHGPVTRERPDHDFRPAAGPPGS</sequence>
<comment type="caution">
    <text evidence="2">The sequence shown here is derived from an EMBL/GenBank/DDBJ whole genome shotgun (WGS) entry which is preliminary data.</text>
</comment>
<accession>A0ABR5F4Q3</accession>
<proteinExistence type="predicted"/>
<organism evidence="2 3">
    <name type="scientific">Protofrankia coriariae</name>
    <dbReference type="NCBI Taxonomy" id="1562887"/>
    <lineage>
        <taxon>Bacteria</taxon>
        <taxon>Bacillati</taxon>
        <taxon>Actinomycetota</taxon>
        <taxon>Actinomycetes</taxon>
        <taxon>Frankiales</taxon>
        <taxon>Frankiaceae</taxon>
        <taxon>Protofrankia</taxon>
    </lineage>
</organism>
<name>A0ABR5F4Q3_9ACTN</name>
<evidence type="ECO:0000256" key="1">
    <source>
        <dbReference type="SAM" id="MobiDB-lite"/>
    </source>
</evidence>
<reference evidence="2 3" key="1">
    <citation type="submission" date="2014-12" db="EMBL/GenBank/DDBJ databases">
        <title>Frankia sp. BMG5.1 draft genome.</title>
        <authorList>
            <person name="Gtari M."/>
            <person name="Ghodhbane-Gtari F."/>
            <person name="Nouioui I."/>
            <person name="Ktari A."/>
            <person name="Hezbri K."/>
            <person name="Mimouni W."/>
            <person name="Sbissi I."/>
            <person name="Ayari A."/>
            <person name="Yamanaka T."/>
            <person name="Normand P."/>
            <person name="Tisa L.S."/>
            <person name="Boudabous A."/>
        </authorList>
    </citation>
    <scope>NUCLEOTIDE SEQUENCE [LARGE SCALE GENOMIC DNA]</scope>
    <source>
        <strain evidence="2 3">BMG5.1</strain>
    </source>
</reference>
<feature type="compositionally biased region" description="Basic and acidic residues" evidence="1">
    <location>
        <begin position="348"/>
        <end position="358"/>
    </location>
</feature>